<sequence length="99" mass="10570">MVDGYGIPLGRVLAGGNRHDSPLLAPTLDKPDDLGPLPNVITVHLDAGYDSQNTRNELTSRKLNGKIAHKGAGGDVARDGQQRPGPLLWSASRRNPVVR</sequence>
<evidence type="ECO:0008006" key="4">
    <source>
        <dbReference type="Google" id="ProtNLM"/>
    </source>
</evidence>
<dbReference type="EMBL" id="BAAAZP010000109">
    <property type="protein sequence ID" value="GAA3688438.1"/>
    <property type="molecule type" value="Genomic_DNA"/>
</dbReference>
<name>A0ABP7CHD1_9ACTN</name>
<organism evidence="2 3">
    <name type="scientific">Nonomuraea antimicrobica</name>
    <dbReference type="NCBI Taxonomy" id="561173"/>
    <lineage>
        <taxon>Bacteria</taxon>
        <taxon>Bacillati</taxon>
        <taxon>Actinomycetota</taxon>
        <taxon>Actinomycetes</taxon>
        <taxon>Streptosporangiales</taxon>
        <taxon>Streptosporangiaceae</taxon>
        <taxon>Nonomuraea</taxon>
    </lineage>
</organism>
<reference evidence="3" key="1">
    <citation type="journal article" date="2019" name="Int. J. Syst. Evol. Microbiol.">
        <title>The Global Catalogue of Microorganisms (GCM) 10K type strain sequencing project: providing services to taxonomists for standard genome sequencing and annotation.</title>
        <authorList>
            <consortium name="The Broad Institute Genomics Platform"/>
            <consortium name="The Broad Institute Genome Sequencing Center for Infectious Disease"/>
            <person name="Wu L."/>
            <person name="Ma J."/>
        </authorList>
    </citation>
    <scope>NUCLEOTIDE SEQUENCE [LARGE SCALE GENOMIC DNA]</scope>
    <source>
        <strain evidence="3">JCM 16904</strain>
    </source>
</reference>
<evidence type="ECO:0000313" key="3">
    <source>
        <dbReference type="Proteomes" id="UP001500902"/>
    </source>
</evidence>
<feature type="region of interest" description="Disordered" evidence="1">
    <location>
        <begin position="62"/>
        <end position="99"/>
    </location>
</feature>
<evidence type="ECO:0000313" key="2">
    <source>
        <dbReference type="EMBL" id="GAA3688438.1"/>
    </source>
</evidence>
<comment type="caution">
    <text evidence="2">The sequence shown here is derived from an EMBL/GenBank/DDBJ whole genome shotgun (WGS) entry which is preliminary data.</text>
</comment>
<dbReference type="Proteomes" id="UP001500902">
    <property type="component" value="Unassembled WGS sequence"/>
</dbReference>
<feature type="region of interest" description="Disordered" evidence="1">
    <location>
        <begin position="11"/>
        <end position="35"/>
    </location>
</feature>
<accession>A0ABP7CHD1</accession>
<gene>
    <name evidence="2" type="ORF">GCM10022224_062350</name>
</gene>
<keyword evidence="3" id="KW-1185">Reference proteome</keyword>
<proteinExistence type="predicted"/>
<protein>
    <recommendedName>
        <fullName evidence="4">Transposase DDE domain-containing protein</fullName>
    </recommendedName>
</protein>
<evidence type="ECO:0000256" key="1">
    <source>
        <dbReference type="SAM" id="MobiDB-lite"/>
    </source>
</evidence>